<gene>
    <name evidence="5" type="ORF">QV13_23505</name>
</gene>
<evidence type="ECO:0000259" key="4">
    <source>
        <dbReference type="PROSITE" id="PS50987"/>
    </source>
</evidence>
<dbReference type="PANTHER" id="PTHR43132">
    <property type="entry name" value="ARSENICAL RESISTANCE OPERON REPRESSOR ARSR-RELATED"/>
    <property type="match status" value="1"/>
</dbReference>
<reference evidence="5 6" key="1">
    <citation type="submission" date="2016-08" db="EMBL/GenBank/DDBJ databases">
        <title>Whole genome sequence of Mesorhizobium sp. strain UASWS1009 isolated from industrial sewage.</title>
        <authorList>
            <person name="Crovadore J."/>
            <person name="Calmin G."/>
            <person name="Chablais R."/>
            <person name="Cochard B."/>
            <person name="Lefort F."/>
        </authorList>
    </citation>
    <scope>NUCLEOTIDE SEQUENCE [LARGE SCALE GENOMIC DNA]</scope>
    <source>
        <strain evidence="5 6">UASWS1009</strain>
    </source>
</reference>
<proteinExistence type="predicted"/>
<dbReference type="Proteomes" id="UP000094412">
    <property type="component" value="Unassembled WGS sequence"/>
</dbReference>
<dbReference type="Pfam" id="PF12840">
    <property type="entry name" value="HTH_20"/>
    <property type="match status" value="1"/>
</dbReference>
<dbReference type="EMBL" id="MDEO01000036">
    <property type="protein sequence ID" value="OCX12573.1"/>
    <property type="molecule type" value="Genomic_DNA"/>
</dbReference>
<sequence length="120" mass="12776">MHEKQALDAFAALSQETRLRIVRRLVTAGPEGMSAGAIGEAMDSASSSRMSFHLSHLEQAGLVESRREGRSIMYSAALVTLSNLVAFLMRDCCQGHPEVCNPAVAALSSCCEPTKGASHV</sequence>
<dbReference type="PRINTS" id="PR00778">
    <property type="entry name" value="HTHARSR"/>
</dbReference>
<dbReference type="InterPro" id="IPR011991">
    <property type="entry name" value="ArsR-like_HTH"/>
</dbReference>
<dbReference type="SMART" id="SM00418">
    <property type="entry name" value="HTH_ARSR"/>
    <property type="match status" value="1"/>
</dbReference>
<dbReference type="GO" id="GO:0003700">
    <property type="term" value="F:DNA-binding transcription factor activity"/>
    <property type="evidence" value="ECO:0007669"/>
    <property type="project" value="InterPro"/>
</dbReference>
<dbReference type="InterPro" id="IPR036388">
    <property type="entry name" value="WH-like_DNA-bd_sf"/>
</dbReference>
<dbReference type="InterPro" id="IPR036390">
    <property type="entry name" value="WH_DNA-bd_sf"/>
</dbReference>
<dbReference type="InterPro" id="IPR001845">
    <property type="entry name" value="HTH_ArsR_DNA-bd_dom"/>
</dbReference>
<keyword evidence="6" id="KW-1185">Reference proteome</keyword>
<protein>
    <submittedName>
        <fullName evidence="5">Transcriptional regulator</fullName>
    </submittedName>
</protein>
<dbReference type="PROSITE" id="PS50987">
    <property type="entry name" value="HTH_ARSR_2"/>
    <property type="match status" value="1"/>
</dbReference>
<dbReference type="SUPFAM" id="SSF46785">
    <property type="entry name" value="Winged helix' DNA-binding domain"/>
    <property type="match status" value="1"/>
</dbReference>
<keyword evidence="3" id="KW-0804">Transcription</keyword>
<dbReference type="AlphaFoldDB" id="A0A1C2DCZ2"/>
<accession>A0A1C2DCZ2</accession>
<evidence type="ECO:0000256" key="2">
    <source>
        <dbReference type="ARBA" id="ARBA00023125"/>
    </source>
</evidence>
<evidence type="ECO:0000313" key="6">
    <source>
        <dbReference type="Proteomes" id="UP000094412"/>
    </source>
</evidence>
<feature type="domain" description="HTH arsR-type" evidence="4">
    <location>
        <begin position="1"/>
        <end position="96"/>
    </location>
</feature>
<name>A0A1C2DCZ2_9HYPH</name>
<evidence type="ECO:0000313" key="5">
    <source>
        <dbReference type="EMBL" id="OCX12573.1"/>
    </source>
</evidence>
<dbReference type="STRING" id="1566387.QV13_23505"/>
<dbReference type="PANTHER" id="PTHR43132:SF2">
    <property type="entry name" value="ARSENICAL RESISTANCE OPERON REPRESSOR ARSR-RELATED"/>
    <property type="match status" value="1"/>
</dbReference>
<evidence type="ECO:0000256" key="1">
    <source>
        <dbReference type="ARBA" id="ARBA00023015"/>
    </source>
</evidence>
<dbReference type="RefSeq" id="WP_024922529.1">
    <property type="nucleotide sequence ID" value="NZ_MDEO01000036.1"/>
</dbReference>
<organism evidence="5 6">
    <name type="scientific">Mesorhizobium hungaricum</name>
    <dbReference type="NCBI Taxonomy" id="1566387"/>
    <lineage>
        <taxon>Bacteria</taxon>
        <taxon>Pseudomonadati</taxon>
        <taxon>Pseudomonadota</taxon>
        <taxon>Alphaproteobacteria</taxon>
        <taxon>Hyphomicrobiales</taxon>
        <taxon>Phyllobacteriaceae</taxon>
        <taxon>Mesorhizobium</taxon>
    </lineage>
</organism>
<keyword evidence="1" id="KW-0805">Transcription regulation</keyword>
<dbReference type="Gene3D" id="1.10.10.10">
    <property type="entry name" value="Winged helix-like DNA-binding domain superfamily/Winged helix DNA-binding domain"/>
    <property type="match status" value="1"/>
</dbReference>
<dbReference type="InterPro" id="IPR051011">
    <property type="entry name" value="Metal_resp_trans_reg"/>
</dbReference>
<comment type="caution">
    <text evidence="5">The sequence shown here is derived from an EMBL/GenBank/DDBJ whole genome shotgun (WGS) entry which is preliminary data.</text>
</comment>
<dbReference type="CDD" id="cd00090">
    <property type="entry name" value="HTH_ARSR"/>
    <property type="match status" value="1"/>
</dbReference>
<evidence type="ECO:0000256" key="3">
    <source>
        <dbReference type="ARBA" id="ARBA00023163"/>
    </source>
</evidence>
<dbReference type="NCBIfam" id="NF033788">
    <property type="entry name" value="HTH_metalloreg"/>
    <property type="match status" value="1"/>
</dbReference>
<keyword evidence="2" id="KW-0238">DNA-binding</keyword>
<dbReference type="OrthoDB" id="9804742at2"/>
<dbReference type="GO" id="GO:0003677">
    <property type="term" value="F:DNA binding"/>
    <property type="evidence" value="ECO:0007669"/>
    <property type="project" value="UniProtKB-KW"/>
</dbReference>